<proteinExistence type="inferred from homology"/>
<dbReference type="GO" id="GO:0046872">
    <property type="term" value="F:metal ion binding"/>
    <property type="evidence" value="ECO:0007669"/>
    <property type="project" value="UniProtKB-KW"/>
</dbReference>
<dbReference type="OrthoDB" id="9805307at2"/>
<evidence type="ECO:0000259" key="3">
    <source>
        <dbReference type="Pfam" id="PF01557"/>
    </source>
</evidence>
<protein>
    <submittedName>
        <fullName evidence="4">Hydrolase</fullName>
    </submittedName>
</protein>
<dbReference type="InterPro" id="IPR036663">
    <property type="entry name" value="Fumarylacetoacetase_C_sf"/>
</dbReference>
<dbReference type="RefSeq" id="WP_154758686.1">
    <property type="nucleotide sequence ID" value="NZ_WMBA01000035.1"/>
</dbReference>
<comment type="caution">
    <text evidence="4">The sequence shown here is derived from an EMBL/GenBank/DDBJ whole genome shotgun (WGS) entry which is preliminary data.</text>
</comment>
<dbReference type="Gene3D" id="3.90.850.10">
    <property type="entry name" value="Fumarylacetoacetase-like, C-terminal domain"/>
    <property type="match status" value="1"/>
</dbReference>
<evidence type="ECO:0000313" key="4">
    <source>
        <dbReference type="EMBL" id="MTD56525.1"/>
    </source>
</evidence>
<dbReference type="GO" id="GO:0016787">
    <property type="term" value="F:hydrolase activity"/>
    <property type="evidence" value="ECO:0007669"/>
    <property type="project" value="UniProtKB-KW"/>
</dbReference>
<keyword evidence="4" id="KW-0378">Hydrolase</keyword>
<dbReference type="Proteomes" id="UP000440096">
    <property type="component" value="Unassembled WGS sequence"/>
</dbReference>
<gene>
    <name evidence="4" type="ORF">GKO32_21485</name>
</gene>
<dbReference type="Pfam" id="PF01557">
    <property type="entry name" value="FAA_hydrolase"/>
    <property type="match status" value="1"/>
</dbReference>
<evidence type="ECO:0000256" key="2">
    <source>
        <dbReference type="ARBA" id="ARBA00022723"/>
    </source>
</evidence>
<dbReference type="AlphaFoldDB" id="A0A6N7YTZ7"/>
<dbReference type="GO" id="GO:0044281">
    <property type="term" value="P:small molecule metabolic process"/>
    <property type="evidence" value="ECO:0007669"/>
    <property type="project" value="UniProtKB-ARBA"/>
</dbReference>
<comment type="similarity">
    <text evidence="1">Belongs to the FAH family.</text>
</comment>
<dbReference type="InterPro" id="IPR051121">
    <property type="entry name" value="FAH"/>
</dbReference>
<dbReference type="PANTHER" id="PTHR42796">
    <property type="entry name" value="FUMARYLACETOACETATE HYDROLASE DOMAIN-CONTAINING PROTEIN 2A-RELATED"/>
    <property type="match status" value="1"/>
</dbReference>
<dbReference type="SUPFAM" id="SSF56529">
    <property type="entry name" value="FAH"/>
    <property type="match status" value="1"/>
</dbReference>
<name>A0A6N7YTZ7_9PSEU</name>
<keyword evidence="5" id="KW-1185">Reference proteome</keyword>
<feature type="domain" description="Fumarylacetoacetase-like C-terminal" evidence="3">
    <location>
        <begin position="81"/>
        <end position="310"/>
    </location>
</feature>
<evidence type="ECO:0000313" key="5">
    <source>
        <dbReference type="Proteomes" id="UP000440096"/>
    </source>
</evidence>
<accession>A0A6N7YTZ7</accession>
<sequence length="315" mass="33459">MTQYGLGTFRDTDGIVFGAAIVDDRVLRLADLTPATPTVDAVLAEWPVASATLAAALPGARPGRALGDLTVLAPFTPGQLFQSGANYHKHVVDLTVAAAIEAGRPEAEARARAKAMMDEQVENGTPYVFIGLPSAICGPYDDIVLPPIGVRHDWELELGVVIGHEARNVRREDAMAHVAAYVIANDLTTRDRVFRPDLPSIGTDWLAGKNSPTFSPLGPWVVPAGFVADPMDLRLTLRLNGETMQDESTADMIFDIAGLIEHVSSITALRPGDLLLTGSPAGNGAHHGRYLKPGDVLTAAITGLGEQRNTCMAMP</sequence>
<organism evidence="4 5">
    <name type="scientific">Amycolatopsis pithecellobii</name>
    <dbReference type="NCBI Taxonomy" id="664692"/>
    <lineage>
        <taxon>Bacteria</taxon>
        <taxon>Bacillati</taxon>
        <taxon>Actinomycetota</taxon>
        <taxon>Actinomycetes</taxon>
        <taxon>Pseudonocardiales</taxon>
        <taxon>Pseudonocardiaceae</taxon>
        <taxon>Amycolatopsis</taxon>
    </lineage>
</organism>
<evidence type="ECO:0000256" key="1">
    <source>
        <dbReference type="ARBA" id="ARBA00010211"/>
    </source>
</evidence>
<dbReference type="InterPro" id="IPR011234">
    <property type="entry name" value="Fumarylacetoacetase-like_C"/>
</dbReference>
<keyword evidence="2" id="KW-0479">Metal-binding</keyword>
<dbReference type="PANTHER" id="PTHR42796:SF4">
    <property type="entry name" value="FUMARYLACETOACETATE HYDROLASE DOMAIN-CONTAINING PROTEIN 2A"/>
    <property type="match status" value="1"/>
</dbReference>
<reference evidence="4 5" key="1">
    <citation type="submission" date="2019-11" db="EMBL/GenBank/DDBJ databases">
        <title>Draft genome of Amycolatopsis RM579.</title>
        <authorList>
            <person name="Duangmal K."/>
            <person name="Mingma R."/>
        </authorList>
    </citation>
    <scope>NUCLEOTIDE SEQUENCE [LARGE SCALE GENOMIC DNA]</scope>
    <source>
        <strain evidence="4 5">RM579</strain>
    </source>
</reference>
<dbReference type="EMBL" id="WMBA01000035">
    <property type="protein sequence ID" value="MTD56525.1"/>
    <property type="molecule type" value="Genomic_DNA"/>
</dbReference>